<evidence type="ECO:0000313" key="2">
    <source>
        <dbReference type="Proteomes" id="UP000037696"/>
    </source>
</evidence>
<dbReference type="Proteomes" id="UP000037696">
    <property type="component" value="Unassembled WGS sequence"/>
</dbReference>
<keyword evidence="2" id="KW-1185">Reference proteome</keyword>
<name>A0A0M8P6T4_9EURO</name>
<reference evidence="1 2" key="1">
    <citation type="submission" date="2015-08" db="EMBL/GenBank/DDBJ databases">
        <title>Genome sequencing of Penicillium nordicum.</title>
        <authorList>
            <person name="Nguyen H.D."/>
            <person name="Seifert K.A."/>
        </authorList>
    </citation>
    <scope>NUCLEOTIDE SEQUENCE [LARGE SCALE GENOMIC DNA]</scope>
    <source>
        <strain evidence="1 2">DAOMC 185683</strain>
    </source>
</reference>
<proteinExistence type="predicted"/>
<gene>
    <name evidence="1" type="ORF">ACN38_g7205</name>
</gene>
<dbReference type="AlphaFoldDB" id="A0A0M8P6T4"/>
<comment type="caution">
    <text evidence="1">The sequence shown here is derived from an EMBL/GenBank/DDBJ whole genome shotgun (WGS) entry which is preliminary data.</text>
</comment>
<sequence>MGSSGDCAICRDLWRIGTTWIQMGGSDGFALGRNLVKKVRYSVERVERTEIKKRQEVSTKMEGERSQVPGIIRYIGMHVSEVRYCQQDYRYK</sequence>
<accession>A0A0M8P6T4</accession>
<organism evidence="1 2">
    <name type="scientific">Penicillium nordicum</name>
    <dbReference type="NCBI Taxonomy" id="229535"/>
    <lineage>
        <taxon>Eukaryota</taxon>
        <taxon>Fungi</taxon>
        <taxon>Dikarya</taxon>
        <taxon>Ascomycota</taxon>
        <taxon>Pezizomycotina</taxon>
        <taxon>Eurotiomycetes</taxon>
        <taxon>Eurotiomycetidae</taxon>
        <taxon>Eurotiales</taxon>
        <taxon>Aspergillaceae</taxon>
        <taxon>Penicillium</taxon>
    </lineage>
</organism>
<protein>
    <submittedName>
        <fullName evidence="1">Uncharacterized protein</fullName>
    </submittedName>
</protein>
<evidence type="ECO:0000313" key="1">
    <source>
        <dbReference type="EMBL" id="KOS41891.1"/>
    </source>
</evidence>
<dbReference type="EMBL" id="LHQQ01000119">
    <property type="protein sequence ID" value="KOS41891.1"/>
    <property type="molecule type" value="Genomic_DNA"/>
</dbReference>